<name>A0A3B1A1V9_9ZZZZ</name>
<evidence type="ECO:0008006" key="2">
    <source>
        <dbReference type="Google" id="ProtNLM"/>
    </source>
</evidence>
<dbReference type="EMBL" id="UOFT01000036">
    <property type="protein sequence ID" value="VAW94123.1"/>
    <property type="molecule type" value="Genomic_DNA"/>
</dbReference>
<gene>
    <name evidence="1" type="ORF">MNBD_GAMMA23-2178</name>
</gene>
<accession>A0A3B1A1V9</accession>
<reference evidence="1" key="1">
    <citation type="submission" date="2018-06" db="EMBL/GenBank/DDBJ databases">
        <authorList>
            <person name="Zhirakovskaya E."/>
        </authorList>
    </citation>
    <scope>NUCLEOTIDE SEQUENCE</scope>
</reference>
<dbReference type="InterPro" id="IPR010869">
    <property type="entry name" value="DUF1501"/>
</dbReference>
<organism evidence="1">
    <name type="scientific">hydrothermal vent metagenome</name>
    <dbReference type="NCBI Taxonomy" id="652676"/>
    <lineage>
        <taxon>unclassified sequences</taxon>
        <taxon>metagenomes</taxon>
        <taxon>ecological metagenomes</taxon>
    </lineage>
</organism>
<dbReference type="AlphaFoldDB" id="A0A3B1A1V9"/>
<proteinExistence type="predicted"/>
<sequence length="420" mass="46223">MTAATSLFASFPTLLKANSDYQGMLVVTVFARGGWDPTSFCDPKMNVAGERIINNWAATNSTQTVGNINYAPFADNDAFFKAHYQKMLVINGIDVKSNGHSTGTLNNMTGIMKDGYPSLAALFAASNKSQQLMPWLAGTSRPNSGKLLTPSTMASRSELDRLKRLALPNRFRTGRTDVYLQDEELALIRQFRQTQGTARMNDQQQMPKQRRQYQNFLASTYSDGSFENFINLLETADTKGLNPNNRFFGQAASTMAAFSAGISLTADISVSGFDTHGNHDTRHASAMTNLTNTVDLLWYMAAQYNIENRLIVVIGSDFGRTNRYNNGNGKDHWSITSSVVMANNPTWGNRVVGSTDGAHFASKINFNDLQQDNASGTTIEPKHVMTAMRSYLNVDSQPASLKFDLSAPSVPDFFNPGIMT</sequence>
<evidence type="ECO:0000313" key="1">
    <source>
        <dbReference type="EMBL" id="VAW94123.1"/>
    </source>
</evidence>
<dbReference type="Pfam" id="PF07394">
    <property type="entry name" value="DUF1501"/>
    <property type="match status" value="1"/>
</dbReference>
<protein>
    <recommendedName>
        <fullName evidence="2">DUF1501 domain-containing protein</fullName>
    </recommendedName>
</protein>